<gene>
    <name evidence="2" type="ORF">Vbra_22501</name>
</gene>
<dbReference type="EMBL" id="CDMY01000290">
    <property type="protein sequence ID" value="CEL99862.1"/>
    <property type="molecule type" value="Genomic_DNA"/>
</dbReference>
<protein>
    <submittedName>
        <fullName evidence="2">Uncharacterized protein</fullName>
    </submittedName>
</protein>
<dbReference type="AlphaFoldDB" id="A0A0G4ERE4"/>
<evidence type="ECO:0000313" key="3">
    <source>
        <dbReference type="Proteomes" id="UP000041254"/>
    </source>
</evidence>
<evidence type="ECO:0000313" key="2">
    <source>
        <dbReference type="EMBL" id="CEL99862.1"/>
    </source>
</evidence>
<dbReference type="PhylomeDB" id="A0A0G4ERE4"/>
<evidence type="ECO:0000256" key="1">
    <source>
        <dbReference type="SAM" id="MobiDB-lite"/>
    </source>
</evidence>
<feature type="region of interest" description="Disordered" evidence="1">
    <location>
        <begin position="1"/>
        <end position="21"/>
    </location>
</feature>
<keyword evidence="3" id="KW-1185">Reference proteome</keyword>
<proteinExistence type="predicted"/>
<dbReference type="Proteomes" id="UP000041254">
    <property type="component" value="Unassembled WGS sequence"/>
</dbReference>
<organism evidence="2 3">
    <name type="scientific">Vitrella brassicaformis (strain CCMP3155)</name>
    <dbReference type="NCBI Taxonomy" id="1169540"/>
    <lineage>
        <taxon>Eukaryota</taxon>
        <taxon>Sar</taxon>
        <taxon>Alveolata</taxon>
        <taxon>Colpodellida</taxon>
        <taxon>Vitrellaceae</taxon>
        <taxon>Vitrella</taxon>
    </lineage>
</organism>
<dbReference type="VEuPathDB" id="CryptoDB:Vbra_22501"/>
<dbReference type="InParanoid" id="A0A0G4ERE4"/>
<reference evidence="2 3" key="1">
    <citation type="submission" date="2014-11" db="EMBL/GenBank/DDBJ databases">
        <authorList>
            <person name="Zhu J."/>
            <person name="Qi W."/>
            <person name="Song R."/>
        </authorList>
    </citation>
    <scope>NUCLEOTIDE SEQUENCE [LARGE SCALE GENOMIC DNA]</scope>
</reference>
<name>A0A0G4ERE4_VITBC</name>
<accession>A0A0G4ERE4</accession>
<sequence>MGGNVSRRSNDEHWPSIRGQQPDFIHREERDRLHKLKDLGVLRSTALFLSQVDFETDVLRRRLARALHDTTLADGTPLDTVLTFDDAQLEDQLLLQAMYLVEDQSWDEVADALRLARQLTYCELPVNITQQDLEKHQSKQAYMAQPRVIAQWKMVGRHVGAKNGTVELFGQPGGGLRAVEDDAAYAIDLTPPLPANNPIQQNALPHNPPVSHRIGLSGDGWSAADGPWTNASFSGFIINTLLPYKQVKDVGRSVRRDARGGVLAGLIDRPPHQPVAGTTAVTAYQAPDMYHVQLLLTAYDQPFIAWLQLCDTVDDEYVLVSVKTSETPAPGVAESAPFKHRFPLTTALARPVLGPIAPIIFDG</sequence>